<dbReference type="EMBL" id="AP014705">
    <property type="protein sequence ID" value="BAQ48543.1"/>
    <property type="molecule type" value="Genomic_DNA"/>
</dbReference>
<evidence type="ECO:0008006" key="4">
    <source>
        <dbReference type="Google" id="ProtNLM"/>
    </source>
</evidence>
<keyword evidence="1" id="KW-0175">Coiled coil</keyword>
<gene>
    <name evidence="2" type="ORF">Maq22A_1p30975</name>
</gene>
<dbReference type="AlphaFoldDB" id="A0A0C6FJ34"/>
<dbReference type="InterPro" id="IPR025310">
    <property type="entry name" value="DUF4164"/>
</dbReference>
<dbReference type="RefSeq" id="WP_048430045.1">
    <property type="nucleotide sequence ID" value="NZ_AP014705.1"/>
</dbReference>
<evidence type="ECO:0000313" key="2">
    <source>
        <dbReference type="EMBL" id="BAQ48543.1"/>
    </source>
</evidence>
<reference evidence="3" key="2">
    <citation type="submission" date="2015-01" db="EMBL/GenBank/DDBJ databases">
        <title>Complete genome sequence of Methylobacterium aquaticum strain 22A.</title>
        <authorList>
            <person name="Tani A."/>
            <person name="Ogura Y."/>
            <person name="Hayashi T."/>
        </authorList>
    </citation>
    <scope>NUCLEOTIDE SEQUENCE [LARGE SCALE GENOMIC DNA]</scope>
    <source>
        <strain evidence="3">MA-22A</strain>
        <plasmid evidence="3">Plasmid pMaq22A_1p DNA</plasmid>
    </source>
</reference>
<sequence length="95" mass="10252">MTAAVEEALRRLEASVALLESAVARRLDAERSHSDLETELEIMRDDRARLAAELDGATARLAEVQSVTEDVDHRLGRAIGTVEGVLGRAGERGEA</sequence>
<proteinExistence type="predicted"/>
<evidence type="ECO:0000313" key="3">
    <source>
        <dbReference type="Proteomes" id="UP000061432"/>
    </source>
</evidence>
<evidence type="ECO:0000256" key="1">
    <source>
        <dbReference type="SAM" id="Coils"/>
    </source>
</evidence>
<feature type="coiled-coil region" evidence="1">
    <location>
        <begin position="2"/>
        <end position="60"/>
    </location>
</feature>
<protein>
    <recommendedName>
        <fullName evidence="4">DUF4164 family protein</fullName>
    </recommendedName>
</protein>
<reference evidence="2 3" key="1">
    <citation type="journal article" date="2015" name="Genome Announc.">
        <title>Complete Genome Sequence of Methylobacterium aquaticum Strain 22A, Isolated from Racomitrium japonicum Moss.</title>
        <authorList>
            <person name="Tani A."/>
            <person name="Ogura Y."/>
            <person name="Hayashi T."/>
            <person name="Kimbara K."/>
        </authorList>
    </citation>
    <scope>NUCLEOTIDE SEQUENCE [LARGE SCALE GENOMIC DNA]</scope>
    <source>
        <strain evidence="2 3">MA-22A</strain>
        <plasmid evidence="3">Plasmid pMaq22A_1p DNA</plasmid>
    </source>
</reference>
<name>A0A0C6FJ34_9HYPH</name>
<dbReference type="Proteomes" id="UP000061432">
    <property type="component" value="Plasmid pMaq22A_1p"/>
</dbReference>
<geneLocation type="plasmid" evidence="3">
    <name>pMaq22A_1p DNA</name>
</geneLocation>
<accession>A0A0C6FJ34</accession>
<dbReference type="OrthoDB" id="8001694at2"/>
<dbReference type="KEGG" id="maqu:Maq22A_1p30975"/>
<dbReference type="Pfam" id="PF13747">
    <property type="entry name" value="DUF4164"/>
    <property type="match status" value="1"/>
</dbReference>
<dbReference type="PATRIC" id="fig|270351.10.peg.5509"/>
<organism evidence="2 3">
    <name type="scientific">Methylobacterium aquaticum</name>
    <dbReference type="NCBI Taxonomy" id="270351"/>
    <lineage>
        <taxon>Bacteria</taxon>
        <taxon>Pseudomonadati</taxon>
        <taxon>Pseudomonadota</taxon>
        <taxon>Alphaproteobacteria</taxon>
        <taxon>Hyphomicrobiales</taxon>
        <taxon>Methylobacteriaceae</taxon>
        <taxon>Methylobacterium</taxon>
    </lineage>
</organism>
<keyword evidence="2" id="KW-0614">Plasmid</keyword>